<dbReference type="EMBL" id="VEPZ02001236">
    <property type="protein sequence ID" value="KAE8684968.1"/>
    <property type="molecule type" value="Genomic_DNA"/>
</dbReference>
<sequence length="240" mass="27056">MNILCNALEKQVPWQKDVIPEIVSTVLECRSGLRKGQRELKEETWMFFLGSENQGKQKIARELARLVFGSQTSFASISLSDFGSKRADSSNEDNKRKRSDEPGSGDVLQRLGEALNENPHKVFFVEDMEHVDYCCLKRIKQAIDSGKVTVSDGVTVPVMDAIVIFSCERLSSMLRACSSRRTSNCGDPEEMKESETKQDKGPSVYLDLNIAIGDNIKEDDDEIGILKWVDNQIVFRVKEQ</sequence>
<feature type="domain" description="ATPase AAA-type core" evidence="2">
    <location>
        <begin position="46"/>
        <end position="179"/>
    </location>
</feature>
<dbReference type="SUPFAM" id="SSF52540">
    <property type="entry name" value="P-loop containing nucleoside triphosphate hydrolases"/>
    <property type="match status" value="1"/>
</dbReference>
<dbReference type="InterPro" id="IPR003959">
    <property type="entry name" value="ATPase_AAA_core"/>
</dbReference>
<evidence type="ECO:0000256" key="1">
    <source>
        <dbReference type="SAM" id="MobiDB-lite"/>
    </source>
</evidence>
<dbReference type="Proteomes" id="UP000436088">
    <property type="component" value="Unassembled WGS sequence"/>
</dbReference>
<dbReference type="InterPro" id="IPR051650">
    <property type="entry name" value="SL_signaling_regulator"/>
</dbReference>
<gene>
    <name evidence="3" type="ORF">F3Y22_tig00111105pilonHSYRG00839</name>
</gene>
<comment type="caution">
    <text evidence="3">The sequence shown here is derived from an EMBL/GenBank/DDBJ whole genome shotgun (WGS) entry which is preliminary data.</text>
</comment>
<dbReference type="PANTHER" id="PTHR43572">
    <property type="entry name" value="CHAPERONE PROTEIN CLPD, CHLOROPLASTIC"/>
    <property type="match status" value="1"/>
</dbReference>
<organism evidence="3 4">
    <name type="scientific">Hibiscus syriacus</name>
    <name type="common">Rose of Sharon</name>
    <dbReference type="NCBI Taxonomy" id="106335"/>
    <lineage>
        <taxon>Eukaryota</taxon>
        <taxon>Viridiplantae</taxon>
        <taxon>Streptophyta</taxon>
        <taxon>Embryophyta</taxon>
        <taxon>Tracheophyta</taxon>
        <taxon>Spermatophyta</taxon>
        <taxon>Magnoliopsida</taxon>
        <taxon>eudicotyledons</taxon>
        <taxon>Gunneridae</taxon>
        <taxon>Pentapetalae</taxon>
        <taxon>rosids</taxon>
        <taxon>malvids</taxon>
        <taxon>Malvales</taxon>
        <taxon>Malvaceae</taxon>
        <taxon>Malvoideae</taxon>
        <taxon>Hibiscus</taxon>
    </lineage>
</organism>
<accession>A0A6A2YZJ3</accession>
<dbReference type="Gene3D" id="3.40.50.300">
    <property type="entry name" value="P-loop containing nucleotide triphosphate hydrolases"/>
    <property type="match status" value="1"/>
</dbReference>
<proteinExistence type="predicted"/>
<name>A0A6A2YZJ3_HIBSY</name>
<dbReference type="InterPro" id="IPR027417">
    <property type="entry name" value="P-loop_NTPase"/>
</dbReference>
<feature type="compositionally biased region" description="Basic and acidic residues" evidence="1">
    <location>
        <begin position="189"/>
        <end position="200"/>
    </location>
</feature>
<evidence type="ECO:0000313" key="3">
    <source>
        <dbReference type="EMBL" id="KAE8684968.1"/>
    </source>
</evidence>
<feature type="compositionally biased region" description="Basic and acidic residues" evidence="1">
    <location>
        <begin position="83"/>
        <end position="101"/>
    </location>
</feature>
<evidence type="ECO:0000259" key="2">
    <source>
        <dbReference type="Pfam" id="PF07724"/>
    </source>
</evidence>
<dbReference type="GO" id="GO:0016887">
    <property type="term" value="F:ATP hydrolysis activity"/>
    <property type="evidence" value="ECO:0007669"/>
    <property type="project" value="InterPro"/>
</dbReference>
<feature type="region of interest" description="Disordered" evidence="1">
    <location>
        <begin position="181"/>
        <end position="200"/>
    </location>
</feature>
<dbReference type="GO" id="GO:0005524">
    <property type="term" value="F:ATP binding"/>
    <property type="evidence" value="ECO:0007669"/>
    <property type="project" value="InterPro"/>
</dbReference>
<feature type="region of interest" description="Disordered" evidence="1">
    <location>
        <begin position="82"/>
        <end position="107"/>
    </location>
</feature>
<reference evidence="3" key="1">
    <citation type="submission" date="2019-09" db="EMBL/GenBank/DDBJ databases">
        <title>Draft genome information of white flower Hibiscus syriacus.</title>
        <authorList>
            <person name="Kim Y.-M."/>
        </authorList>
    </citation>
    <scope>NUCLEOTIDE SEQUENCE [LARGE SCALE GENOMIC DNA]</scope>
    <source>
        <strain evidence="3">YM2019G1</strain>
    </source>
</reference>
<dbReference type="AlphaFoldDB" id="A0A6A2YZJ3"/>
<evidence type="ECO:0000313" key="4">
    <source>
        <dbReference type="Proteomes" id="UP000436088"/>
    </source>
</evidence>
<protein>
    <recommendedName>
        <fullName evidence="2">ATPase AAA-type core domain-containing protein</fullName>
    </recommendedName>
</protein>
<dbReference type="PANTHER" id="PTHR43572:SF7">
    <property type="entry name" value="CLP R DOMAIN-CONTAINING PROTEIN"/>
    <property type="match status" value="1"/>
</dbReference>
<keyword evidence="4" id="KW-1185">Reference proteome</keyword>
<dbReference type="Pfam" id="PF07724">
    <property type="entry name" value="AAA_2"/>
    <property type="match status" value="1"/>
</dbReference>